<evidence type="ECO:0000313" key="3">
    <source>
        <dbReference type="Proteomes" id="UP001243844"/>
    </source>
</evidence>
<evidence type="ECO:0000313" key="2">
    <source>
        <dbReference type="EMBL" id="MDQ8935423.1"/>
    </source>
</evidence>
<organism evidence="2 3">
    <name type="scientific">Acinetobacter rudis</name>
    <dbReference type="NCBI Taxonomy" id="632955"/>
    <lineage>
        <taxon>Bacteria</taxon>
        <taxon>Pseudomonadati</taxon>
        <taxon>Pseudomonadota</taxon>
        <taxon>Gammaproteobacteria</taxon>
        <taxon>Moraxellales</taxon>
        <taxon>Moraxellaceae</taxon>
        <taxon>Acinetobacter</taxon>
    </lineage>
</organism>
<evidence type="ECO:0000256" key="1">
    <source>
        <dbReference type="SAM" id="SignalP"/>
    </source>
</evidence>
<gene>
    <name evidence="2" type="ORF">RFH47_06750</name>
</gene>
<comment type="caution">
    <text evidence="2">The sequence shown here is derived from an EMBL/GenBank/DDBJ whole genome shotgun (WGS) entry which is preliminary data.</text>
</comment>
<dbReference type="Proteomes" id="UP001243844">
    <property type="component" value="Unassembled WGS sequence"/>
</dbReference>
<name>A0AAW8J7F6_9GAMM</name>
<proteinExistence type="predicted"/>
<reference evidence="2" key="1">
    <citation type="submission" date="2023-08" db="EMBL/GenBank/DDBJ databases">
        <title>Emergence of clinically-relevant ST2 carbapenem-resistant Acinetobacter baumannii strains in hospital sewages in Zhejiang, East of China.</title>
        <authorList>
            <person name="Kaichao C."/>
            <person name="Zhang R."/>
        </authorList>
    </citation>
    <scope>NUCLEOTIDE SEQUENCE</scope>
    <source>
        <strain evidence="2">M-RB-37</strain>
    </source>
</reference>
<protein>
    <recommendedName>
        <fullName evidence="4">DUF1571 domain-containing protein</fullName>
    </recommendedName>
</protein>
<dbReference type="RefSeq" id="WP_308981234.1">
    <property type="nucleotide sequence ID" value="NZ_JAVIDL010000009.1"/>
</dbReference>
<dbReference type="EMBL" id="JAVIDL010000009">
    <property type="protein sequence ID" value="MDQ8935423.1"/>
    <property type="molecule type" value="Genomic_DNA"/>
</dbReference>
<evidence type="ECO:0008006" key="4">
    <source>
        <dbReference type="Google" id="ProtNLM"/>
    </source>
</evidence>
<accession>A0AAW8J7F6</accession>
<dbReference type="AlphaFoldDB" id="A0AAW8J7F6"/>
<feature type="signal peptide" evidence="1">
    <location>
        <begin position="1"/>
        <end position="20"/>
    </location>
</feature>
<sequence>MKIKLTLLAFACYWPMIGHAESLLEFEDKLIKQYYQAEITSRVEADQYNSQIAEAISARVKRDPQSWSYTFPTLVDKHMLDIYYSPDRKIKIYHMDTSSGGTMRMSVNLAQWQTASGTRTQLIEEDALIREIYQTSLAGRDTYLILSQAVASSCDGVANISAYHLATTKIVSTDIFQTKNQRLKNISVPFYCGAYPDDSPQLADRRTISEYLIRVDPQLQYVDIRLLDQKYAPQNKYLRYKKTASTYQYSGTVKP</sequence>
<feature type="chain" id="PRO_5043510668" description="DUF1571 domain-containing protein" evidence="1">
    <location>
        <begin position="21"/>
        <end position="255"/>
    </location>
</feature>
<keyword evidence="1" id="KW-0732">Signal</keyword>